<evidence type="ECO:0000313" key="2">
    <source>
        <dbReference type="Proteomes" id="UP000011064"/>
    </source>
</evidence>
<dbReference type="OrthoDB" id="3438963at2759"/>
<name>L8FT58_PSED2</name>
<sequence length="342" mass="39132">MSSPPAAESVDIPLRVKKMTALSGEVPAPPKPLQDASGYTKDRLELGLEYANAVIRINGRNLSPIGRRTLSIYKEACTQLLLLNEGDYMDIKGVEKVRSELLGTIRMFEESRAYKACLTVTESKHSEELAKEILRLQRTTFYARYGDVFGDARKLLRHEAEAGKVTVWSGLNQRYWTTISKTLIAEKPWYERLLRREQVYDECPTHLTMVETCNRLRFQTDDMIAAIYHYAQRNELLHANLLPIIRDGNYSDLATMLQKDYVHVPCIVQAGVILEKVLLNVIETMINIATHALQMRTDELCGPNPRDEGKVNKEIHEEIHKALAQRLRSERKSREMSSVFDL</sequence>
<dbReference type="Proteomes" id="UP000011064">
    <property type="component" value="Unassembled WGS sequence"/>
</dbReference>
<proteinExistence type="predicted"/>
<evidence type="ECO:0000313" key="1">
    <source>
        <dbReference type="EMBL" id="ELR04062.1"/>
    </source>
</evidence>
<dbReference type="VEuPathDB" id="FungiDB:GMDG_06571"/>
<dbReference type="HOGENOM" id="CLU_045163_0_0_1"/>
<organism evidence="1 2">
    <name type="scientific">Pseudogymnoascus destructans (strain ATCC MYA-4855 / 20631-21)</name>
    <name type="common">Bat white-nose syndrome fungus</name>
    <name type="synonym">Geomyces destructans</name>
    <dbReference type="NCBI Taxonomy" id="658429"/>
    <lineage>
        <taxon>Eukaryota</taxon>
        <taxon>Fungi</taxon>
        <taxon>Dikarya</taxon>
        <taxon>Ascomycota</taxon>
        <taxon>Pezizomycotina</taxon>
        <taxon>Leotiomycetes</taxon>
        <taxon>Thelebolales</taxon>
        <taxon>Thelebolaceae</taxon>
        <taxon>Pseudogymnoascus</taxon>
    </lineage>
</organism>
<gene>
    <name evidence="1" type="ORF">GMDG_06571</name>
</gene>
<dbReference type="InParanoid" id="L8FT58"/>
<keyword evidence="2" id="KW-1185">Reference proteome</keyword>
<dbReference type="EMBL" id="GL573336">
    <property type="protein sequence ID" value="ELR04062.1"/>
    <property type="molecule type" value="Genomic_DNA"/>
</dbReference>
<accession>L8FT58</accession>
<reference evidence="2" key="1">
    <citation type="submission" date="2010-09" db="EMBL/GenBank/DDBJ databases">
        <title>The genome sequence of Geomyces destructans 20631-21.</title>
        <authorList>
            <consortium name="The Broad Institute Genome Sequencing Platform"/>
            <person name="Cuomo C.A."/>
            <person name="Blehert D.S."/>
            <person name="Lorch J.M."/>
            <person name="Young S.K."/>
            <person name="Zeng Q."/>
            <person name="Gargeya S."/>
            <person name="Fitzgerald M."/>
            <person name="Haas B."/>
            <person name="Abouelleil A."/>
            <person name="Alvarado L."/>
            <person name="Arachchi H.M."/>
            <person name="Berlin A."/>
            <person name="Brown A."/>
            <person name="Chapman S.B."/>
            <person name="Chen Z."/>
            <person name="Dunbar C."/>
            <person name="Freedman E."/>
            <person name="Gearin G."/>
            <person name="Gellesch M."/>
            <person name="Goldberg J."/>
            <person name="Griggs A."/>
            <person name="Gujja S."/>
            <person name="Heiman D."/>
            <person name="Howarth C."/>
            <person name="Larson L."/>
            <person name="Lui A."/>
            <person name="MacDonald P.J.P."/>
            <person name="Montmayeur A."/>
            <person name="Murphy C."/>
            <person name="Neiman D."/>
            <person name="Pearson M."/>
            <person name="Priest M."/>
            <person name="Roberts A."/>
            <person name="Saif S."/>
            <person name="Shea T."/>
            <person name="Shenoy N."/>
            <person name="Sisk P."/>
            <person name="Stolte C."/>
            <person name="Sykes S."/>
            <person name="Wortman J."/>
            <person name="Nusbaum C."/>
            <person name="Birren B."/>
        </authorList>
    </citation>
    <scope>NUCLEOTIDE SEQUENCE [LARGE SCALE GENOMIC DNA]</scope>
    <source>
        <strain evidence="2">ATCC MYA-4855 / 20631-21</strain>
    </source>
</reference>
<dbReference type="AlphaFoldDB" id="L8FT58"/>
<protein>
    <submittedName>
        <fullName evidence="1">Uncharacterized protein</fullName>
    </submittedName>
</protein>